<keyword evidence="3" id="KW-1185">Reference proteome</keyword>
<dbReference type="GO" id="GO:0030151">
    <property type="term" value="F:molybdenum ion binding"/>
    <property type="evidence" value="ECO:0007669"/>
    <property type="project" value="InterPro"/>
</dbReference>
<evidence type="ECO:0000259" key="1">
    <source>
        <dbReference type="PROSITE" id="PS51340"/>
    </source>
</evidence>
<dbReference type="PROSITE" id="PS51340">
    <property type="entry name" value="MOSC"/>
    <property type="match status" value="1"/>
</dbReference>
<dbReference type="InterPro" id="IPR005302">
    <property type="entry name" value="MoCF_Sase_C"/>
</dbReference>
<dbReference type="Gene3D" id="2.40.33.20">
    <property type="entry name" value="PK beta-barrel domain-like"/>
    <property type="match status" value="1"/>
</dbReference>
<dbReference type="GO" id="GO:0003824">
    <property type="term" value="F:catalytic activity"/>
    <property type="evidence" value="ECO:0007669"/>
    <property type="project" value="InterPro"/>
</dbReference>
<dbReference type="PANTHER" id="PTHR36930">
    <property type="entry name" value="METAL-SULFUR CLUSTER BIOSYNTHESIS PROTEINS YUAD-RELATED"/>
    <property type="match status" value="1"/>
</dbReference>
<dbReference type="SUPFAM" id="SSF50800">
    <property type="entry name" value="PK beta-barrel domain-like"/>
    <property type="match status" value="1"/>
</dbReference>
<dbReference type="Pfam" id="PF03473">
    <property type="entry name" value="MOSC"/>
    <property type="match status" value="1"/>
</dbReference>
<dbReference type="PATRIC" id="fig|1267766.3.peg.365"/>
<proteinExistence type="predicted"/>
<evidence type="ECO:0000313" key="2">
    <source>
        <dbReference type="EMBL" id="AKH41420.1"/>
    </source>
</evidence>
<dbReference type="STRING" id="1267766.WYH_00358"/>
<dbReference type="InterPro" id="IPR052716">
    <property type="entry name" value="MOSC_domain"/>
</dbReference>
<dbReference type="AlphaFoldDB" id="A0A0F7KRP5"/>
<dbReference type="Proteomes" id="UP000034392">
    <property type="component" value="Chromosome"/>
</dbReference>
<protein>
    <submittedName>
        <fullName evidence="2">MOSC domain protein</fullName>
    </submittedName>
</protein>
<dbReference type="KEGG" id="aay:WYH_00358"/>
<dbReference type="EMBL" id="CP011452">
    <property type="protein sequence ID" value="AKH41420.1"/>
    <property type="molecule type" value="Genomic_DNA"/>
</dbReference>
<evidence type="ECO:0000313" key="3">
    <source>
        <dbReference type="Proteomes" id="UP000034392"/>
    </source>
</evidence>
<dbReference type="InterPro" id="IPR011037">
    <property type="entry name" value="Pyrv_Knase-like_insert_dom_sf"/>
</dbReference>
<accession>A0A0F7KRP5</accession>
<dbReference type="GO" id="GO:0030170">
    <property type="term" value="F:pyridoxal phosphate binding"/>
    <property type="evidence" value="ECO:0007669"/>
    <property type="project" value="InterPro"/>
</dbReference>
<dbReference type="PANTHER" id="PTHR36930:SF1">
    <property type="entry name" value="MOSC DOMAIN-CONTAINING PROTEIN"/>
    <property type="match status" value="1"/>
</dbReference>
<gene>
    <name evidence="2" type="ORF">WYH_00358</name>
</gene>
<name>A0A0F7KRP5_9SPHN</name>
<reference evidence="2" key="1">
    <citation type="submission" date="2015-05" db="EMBL/GenBank/DDBJ databases">
        <title>The complete genome of Altererythrobacter atlanticus strain 26DY36.</title>
        <authorList>
            <person name="Wu Y.-H."/>
            <person name="Cheng H."/>
            <person name="Wu X.-W."/>
        </authorList>
    </citation>
    <scope>NUCLEOTIDE SEQUENCE [LARGE SCALE GENOMIC DNA]</scope>
    <source>
        <strain evidence="2">26DY36</strain>
    </source>
</reference>
<sequence>METVGSVFVTASAGVAGDHRGALASMKKVPKRQVSLIEAESWAAALADIHGDLDWWNSRRNLLVSGLRIPREIGTRIAIGGTLVIEIMDECEPCERMEALLPGLRAAMTPDWRGGFLGRVVKDGEIAVGDEIRIL</sequence>
<feature type="domain" description="MOSC" evidence="1">
    <location>
        <begin position="1"/>
        <end position="135"/>
    </location>
</feature>
<organism evidence="2 3">
    <name type="scientific">Croceibacterium atlanticum</name>
    <dbReference type="NCBI Taxonomy" id="1267766"/>
    <lineage>
        <taxon>Bacteria</taxon>
        <taxon>Pseudomonadati</taxon>
        <taxon>Pseudomonadota</taxon>
        <taxon>Alphaproteobacteria</taxon>
        <taxon>Sphingomonadales</taxon>
        <taxon>Erythrobacteraceae</taxon>
        <taxon>Croceibacterium</taxon>
    </lineage>
</organism>